<comment type="caution">
    <text evidence="3">The sequence shown here is derived from an EMBL/GenBank/DDBJ whole genome shotgun (WGS) entry which is preliminary data.</text>
</comment>
<evidence type="ECO:0000313" key="4">
    <source>
        <dbReference type="Proteomes" id="UP000438106"/>
    </source>
</evidence>
<gene>
    <name evidence="3" type="ORF">GO014_05885</name>
</gene>
<dbReference type="GO" id="GO:0003677">
    <property type="term" value="F:DNA binding"/>
    <property type="evidence" value="ECO:0007669"/>
    <property type="project" value="UniProtKB-KW"/>
</dbReference>
<name>A0A7X3FPS6_9HYPH</name>
<evidence type="ECO:0000256" key="1">
    <source>
        <dbReference type="SAM" id="MobiDB-lite"/>
    </source>
</evidence>
<dbReference type="SUPFAM" id="SSF89447">
    <property type="entry name" value="AbrB/MazE/MraZ-like"/>
    <property type="match status" value="1"/>
</dbReference>
<protein>
    <submittedName>
        <fullName evidence="3">AbrB/MazE/SpoVT family DNA-binding domain-containing protein</fullName>
    </submittedName>
</protein>
<proteinExistence type="predicted"/>
<organism evidence="3 4">
    <name type="scientific">Devosia marina</name>
    <dbReference type="NCBI Taxonomy" id="2683198"/>
    <lineage>
        <taxon>Bacteria</taxon>
        <taxon>Pseudomonadati</taxon>
        <taxon>Pseudomonadota</taxon>
        <taxon>Alphaproteobacteria</taxon>
        <taxon>Hyphomicrobiales</taxon>
        <taxon>Devosiaceae</taxon>
        <taxon>Devosia</taxon>
    </lineage>
</organism>
<dbReference type="EMBL" id="WQRF01000001">
    <property type="protein sequence ID" value="MVS98547.1"/>
    <property type="molecule type" value="Genomic_DNA"/>
</dbReference>
<dbReference type="Proteomes" id="UP000438106">
    <property type="component" value="Unassembled WGS sequence"/>
</dbReference>
<dbReference type="NCBIfam" id="TIGR01439">
    <property type="entry name" value="lp_hng_hel_AbrB"/>
    <property type="match status" value="1"/>
</dbReference>
<evidence type="ECO:0000259" key="2">
    <source>
        <dbReference type="SMART" id="SM00966"/>
    </source>
</evidence>
<dbReference type="InterPro" id="IPR037914">
    <property type="entry name" value="SpoVT-AbrB_sf"/>
</dbReference>
<feature type="region of interest" description="Disordered" evidence="1">
    <location>
        <begin position="61"/>
        <end position="105"/>
    </location>
</feature>
<dbReference type="Gene3D" id="2.10.260.10">
    <property type="match status" value="1"/>
</dbReference>
<dbReference type="InterPro" id="IPR007159">
    <property type="entry name" value="SpoVT-AbrB_dom"/>
</dbReference>
<keyword evidence="3" id="KW-0238">DNA-binding</keyword>
<dbReference type="RefSeq" id="WP_157289459.1">
    <property type="nucleotide sequence ID" value="NZ_WQRF01000001.1"/>
</dbReference>
<sequence length="105" mass="11591">MVASENVRSGTDFGSTRLKKAGGSLLVTVPAAARHMLNLKEGQELTVTVEGTRITLEPVAERTRQRVRKPRYSLDELLTQGDAQSPVSEDENDWQNSPAVGREVW</sequence>
<dbReference type="AlphaFoldDB" id="A0A7X3FPS6"/>
<accession>A0A7X3FPS6</accession>
<keyword evidence="4" id="KW-1185">Reference proteome</keyword>
<dbReference type="SMART" id="SM00966">
    <property type="entry name" value="SpoVT_AbrB"/>
    <property type="match status" value="1"/>
</dbReference>
<reference evidence="3 4" key="1">
    <citation type="submission" date="2019-12" db="EMBL/GenBank/DDBJ databases">
        <title>Devosia maris sp. nov., isolated from the deep seawater.</title>
        <authorList>
            <person name="Liu Y."/>
        </authorList>
    </citation>
    <scope>NUCLEOTIDE SEQUENCE [LARGE SCALE GENOMIC DNA]</scope>
    <source>
        <strain evidence="3 4">L53-10-65</strain>
    </source>
</reference>
<dbReference type="Pfam" id="PF04014">
    <property type="entry name" value="MazE_antitoxin"/>
    <property type="match status" value="1"/>
</dbReference>
<evidence type="ECO:0000313" key="3">
    <source>
        <dbReference type="EMBL" id="MVS98547.1"/>
    </source>
</evidence>
<feature type="domain" description="SpoVT-AbrB" evidence="2">
    <location>
        <begin position="19"/>
        <end position="64"/>
    </location>
</feature>